<organism evidence="12 13">
    <name type="scientific">Helianthus annuus</name>
    <name type="common">Common sunflower</name>
    <dbReference type="NCBI Taxonomy" id="4232"/>
    <lineage>
        <taxon>Eukaryota</taxon>
        <taxon>Viridiplantae</taxon>
        <taxon>Streptophyta</taxon>
        <taxon>Embryophyta</taxon>
        <taxon>Tracheophyta</taxon>
        <taxon>Spermatophyta</taxon>
        <taxon>Magnoliopsida</taxon>
        <taxon>eudicotyledons</taxon>
        <taxon>Gunneridae</taxon>
        <taxon>Pentapetalae</taxon>
        <taxon>asterids</taxon>
        <taxon>campanulids</taxon>
        <taxon>Asterales</taxon>
        <taxon>Asteraceae</taxon>
        <taxon>Asteroideae</taxon>
        <taxon>Heliantheae alliance</taxon>
        <taxon>Heliantheae</taxon>
        <taxon>Helianthus</taxon>
    </lineage>
</organism>
<keyword evidence="8" id="KW-0675">Receptor</keyword>
<evidence type="ECO:0000256" key="8">
    <source>
        <dbReference type="ARBA" id="ARBA00023170"/>
    </source>
</evidence>
<sequence>MPHCALSRHLFHWKNFKLEPLSWKRRLNIALDVARGMKYLHTLAHQSFIQWDLKSSNIFLGYNFLAKVSDFGQVKLVPDGGKSFMTRVAGTFRYGTHEYVGNYLSSFKIYVCRKKMHESKLPNRQFFINFFQMCLYFFHLRLCKKNFAQIAPDQIVLAVLATQGPDSSSQLSPGITPSTRVSGIGGVPTIQLKKKPNVILSLTPVAVFAALALLTVPLGLYLCKLKEASSSEPPSSLVSHPWTRLTRITQSGFQSPMTPRCILVLSVVRPVIKSGNMIISVQVLKKCDQKLRKKSDLGHGRFRVVYKGQLDDGTKIAVKRMESGVISNKALVEFESEISVLIKV</sequence>
<evidence type="ECO:0000256" key="2">
    <source>
        <dbReference type="ARBA" id="ARBA00022614"/>
    </source>
</evidence>
<evidence type="ECO:0000256" key="3">
    <source>
        <dbReference type="ARBA" id="ARBA00022692"/>
    </source>
</evidence>
<comment type="subcellular location">
    <subcellularLocation>
        <location evidence="1">Membrane</location>
        <topology evidence="1">Single-pass membrane protein</topology>
    </subcellularLocation>
</comment>
<keyword evidence="5" id="KW-0677">Repeat</keyword>
<keyword evidence="4" id="KW-0732">Signal</keyword>
<evidence type="ECO:0000256" key="10">
    <source>
        <dbReference type="SAM" id="Phobius"/>
    </source>
</evidence>
<gene>
    <name evidence="12" type="ORF">HannXRQ_Chr14g0433171</name>
</gene>
<dbReference type="GO" id="GO:0004672">
    <property type="term" value="F:protein kinase activity"/>
    <property type="evidence" value="ECO:0007669"/>
    <property type="project" value="InterPro"/>
</dbReference>
<evidence type="ECO:0000313" key="13">
    <source>
        <dbReference type="Proteomes" id="UP000215914"/>
    </source>
</evidence>
<evidence type="ECO:0000256" key="9">
    <source>
        <dbReference type="ARBA" id="ARBA00023180"/>
    </source>
</evidence>
<keyword evidence="9" id="KW-0325">Glycoprotein</keyword>
<evidence type="ECO:0000256" key="7">
    <source>
        <dbReference type="ARBA" id="ARBA00023136"/>
    </source>
</evidence>
<dbReference type="EMBL" id="CM007903">
    <property type="protein sequence ID" value="OTF97307.1"/>
    <property type="molecule type" value="Genomic_DNA"/>
</dbReference>
<dbReference type="GO" id="GO:0016020">
    <property type="term" value="C:membrane"/>
    <property type="evidence" value="ECO:0007669"/>
    <property type="project" value="UniProtKB-SubCell"/>
</dbReference>
<protein>
    <recommendedName>
        <fullName evidence="11">Protein kinase domain-containing protein</fullName>
    </recommendedName>
</protein>
<dbReference type="SUPFAM" id="SSF56112">
    <property type="entry name" value="Protein kinase-like (PK-like)"/>
    <property type="match status" value="2"/>
</dbReference>
<evidence type="ECO:0000256" key="1">
    <source>
        <dbReference type="ARBA" id="ARBA00004167"/>
    </source>
</evidence>
<evidence type="ECO:0000313" key="12">
    <source>
        <dbReference type="EMBL" id="OTF97307.1"/>
    </source>
</evidence>
<reference evidence="13" key="1">
    <citation type="journal article" date="2017" name="Nature">
        <title>The sunflower genome provides insights into oil metabolism, flowering and Asterid evolution.</title>
        <authorList>
            <person name="Badouin H."/>
            <person name="Gouzy J."/>
            <person name="Grassa C.J."/>
            <person name="Murat F."/>
            <person name="Staton S.E."/>
            <person name="Cottret L."/>
            <person name="Lelandais-Briere C."/>
            <person name="Owens G.L."/>
            <person name="Carrere S."/>
            <person name="Mayjonade B."/>
            <person name="Legrand L."/>
            <person name="Gill N."/>
            <person name="Kane N.C."/>
            <person name="Bowers J.E."/>
            <person name="Hubner S."/>
            <person name="Bellec A."/>
            <person name="Berard A."/>
            <person name="Berges H."/>
            <person name="Blanchet N."/>
            <person name="Boniface M.C."/>
            <person name="Brunel D."/>
            <person name="Catrice O."/>
            <person name="Chaidir N."/>
            <person name="Claudel C."/>
            <person name="Donnadieu C."/>
            <person name="Faraut T."/>
            <person name="Fievet G."/>
            <person name="Helmstetter N."/>
            <person name="King M."/>
            <person name="Knapp S.J."/>
            <person name="Lai Z."/>
            <person name="Le Paslier M.C."/>
            <person name="Lippi Y."/>
            <person name="Lorenzon L."/>
            <person name="Mandel J.R."/>
            <person name="Marage G."/>
            <person name="Marchand G."/>
            <person name="Marquand E."/>
            <person name="Bret-Mestries E."/>
            <person name="Morien E."/>
            <person name="Nambeesan S."/>
            <person name="Nguyen T."/>
            <person name="Pegot-Espagnet P."/>
            <person name="Pouilly N."/>
            <person name="Raftis F."/>
            <person name="Sallet E."/>
            <person name="Schiex T."/>
            <person name="Thomas J."/>
            <person name="Vandecasteele C."/>
            <person name="Vares D."/>
            <person name="Vear F."/>
            <person name="Vautrin S."/>
            <person name="Crespi M."/>
            <person name="Mangin B."/>
            <person name="Burke J.M."/>
            <person name="Salse J."/>
            <person name="Munos S."/>
            <person name="Vincourt P."/>
            <person name="Rieseberg L.H."/>
            <person name="Langlade N.B."/>
        </authorList>
    </citation>
    <scope>NUCLEOTIDE SEQUENCE [LARGE SCALE GENOMIC DNA]</scope>
    <source>
        <strain evidence="13">cv. SF193</strain>
    </source>
</reference>
<evidence type="ECO:0000256" key="6">
    <source>
        <dbReference type="ARBA" id="ARBA00022989"/>
    </source>
</evidence>
<keyword evidence="2" id="KW-0433">Leucine-rich repeat</keyword>
<accession>A0A251SEP2</accession>
<dbReference type="PROSITE" id="PS50011">
    <property type="entry name" value="PROTEIN_KINASE_DOM"/>
    <property type="match status" value="1"/>
</dbReference>
<keyword evidence="6 10" id="KW-1133">Transmembrane helix</keyword>
<dbReference type="AlphaFoldDB" id="A0A251SEP2"/>
<evidence type="ECO:0000256" key="4">
    <source>
        <dbReference type="ARBA" id="ARBA00022729"/>
    </source>
</evidence>
<dbReference type="InterPro" id="IPR000719">
    <property type="entry name" value="Prot_kinase_dom"/>
</dbReference>
<proteinExistence type="predicted"/>
<dbReference type="Gene3D" id="3.30.200.20">
    <property type="entry name" value="Phosphorylase Kinase, domain 1"/>
    <property type="match status" value="1"/>
</dbReference>
<name>A0A251SEP2_HELAN</name>
<dbReference type="InterPro" id="IPR011009">
    <property type="entry name" value="Kinase-like_dom_sf"/>
</dbReference>
<dbReference type="Pfam" id="PF00069">
    <property type="entry name" value="Pkinase"/>
    <property type="match status" value="1"/>
</dbReference>
<dbReference type="PANTHER" id="PTHR47986">
    <property type="entry name" value="OSJNBA0070M12.3 PROTEIN"/>
    <property type="match status" value="1"/>
</dbReference>
<dbReference type="PANTHER" id="PTHR47986:SF13">
    <property type="entry name" value="RECEPTOR PROTEIN KINASE TMK1-LIKE"/>
    <property type="match status" value="1"/>
</dbReference>
<dbReference type="Proteomes" id="UP000215914">
    <property type="component" value="Chromosome 14"/>
</dbReference>
<dbReference type="InterPro" id="IPR052422">
    <property type="entry name" value="Auxin_Ser/Thr_Kinase"/>
</dbReference>
<evidence type="ECO:0000259" key="11">
    <source>
        <dbReference type="PROSITE" id="PS50011"/>
    </source>
</evidence>
<dbReference type="InParanoid" id="A0A251SEP2"/>
<dbReference type="Gene3D" id="1.10.510.10">
    <property type="entry name" value="Transferase(Phosphotransferase) domain 1"/>
    <property type="match status" value="1"/>
</dbReference>
<feature type="domain" description="Protein kinase" evidence="11">
    <location>
        <begin position="1"/>
        <end position="243"/>
    </location>
</feature>
<feature type="transmembrane region" description="Helical" evidence="10">
    <location>
        <begin position="198"/>
        <end position="222"/>
    </location>
</feature>
<keyword evidence="13" id="KW-1185">Reference proteome</keyword>
<evidence type="ECO:0000256" key="5">
    <source>
        <dbReference type="ARBA" id="ARBA00022737"/>
    </source>
</evidence>
<keyword evidence="7 10" id="KW-0472">Membrane</keyword>
<dbReference type="GO" id="GO:0005524">
    <property type="term" value="F:ATP binding"/>
    <property type="evidence" value="ECO:0007669"/>
    <property type="project" value="InterPro"/>
</dbReference>
<keyword evidence="3 10" id="KW-0812">Transmembrane</keyword>